<dbReference type="Proteomes" id="UP001058974">
    <property type="component" value="Chromosome 5"/>
</dbReference>
<accession>A0A9D4X8Z2</accession>
<dbReference type="Pfam" id="PF12726">
    <property type="entry name" value="SEN1_N"/>
    <property type="match status" value="1"/>
</dbReference>
<protein>
    <recommendedName>
        <fullName evidence="1">Helicase Sen1 N-terminal domain-containing protein</fullName>
    </recommendedName>
</protein>
<organism evidence="2 3">
    <name type="scientific">Pisum sativum</name>
    <name type="common">Garden pea</name>
    <name type="synonym">Lathyrus oleraceus</name>
    <dbReference type="NCBI Taxonomy" id="3888"/>
    <lineage>
        <taxon>Eukaryota</taxon>
        <taxon>Viridiplantae</taxon>
        <taxon>Streptophyta</taxon>
        <taxon>Embryophyta</taxon>
        <taxon>Tracheophyta</taxon>
        <taxon>Spermatophyta</taxon>
        <taxon>Magnoliopsida</taxon>
        <taxon>eudicotyledons</taxon>
        <taxon>Gunneridae</taxon>
        <taxon>Pentapetalae</taxon>
        <taxon>rosids</taxon>
        <taxon>fabids</taxon>
        <taxon>Fabales</taxon>
        <taxon>Fabaceae</taxon>
        <taxon>Papilionoideae</taxon>
        <taxon>50 kb inversion clade</taxon>
        <taxon>NPAAA clade</taxon>
        <taxon>Hologalegina</taxon>
        <taxon>IRL clade</taxon>
        <taxon>Fabeae</taxon>
        <taxon>Lathyrus</taxon>
    </lineage>
</organism>
<sequence>MSISMAKEVATRRDLLQRWRRIEEEEGDADDDDDPTRLHLHKEKWFADAYQFLIALPTDNHIWCASWDIMGPLLETFYNYYKDHRKQSPLRQLWNRISNEMRHCLQCISQHHQAQDTYSMEYDSTSIAPLLKILRNLDYERVKSHLTDINAKIIGKEYDSARDNAQVVNVLYEVLMFPILLDYQPLFTEFELFVEAIDNKHELALSGHQQFPGVYALLFCKRSVRSVGYRLAGSMGRVRSAVDLEPLQPLLKKFIGCLEADTLPLVMETSIPKTPLDRMSIWTGIKSLLGFLDPPAFEEGILENYPFFLDIVLNHISGDSLEFSHAVTCLRLLFEMLGCKLWLSSTLSPNAMRNTLLALHDGEHEKQRRHFLYFLLHQVPASSNFSILTRRLACQMALLIVHRGYKMSPPCPPFECAHMWYVVLLSLLSVWV</sequence>
<name>A0A9D4X8Z2_PEA</name>
<gene>
    <name evidence="2" type="ORF">KIW84_058441</name>
</gene>
<dbReference type="AlphaFoldDB" id="A0A9D4X8Z2"/>
<reference evidence="2 3" key="1">
    <citation type="journal article" date="2022" name="Nat. Genet.">
        <title>Improved pea reference genome and pan-genome highlight genomic features and evolutionary characteristics.</title>
        <authorList>
            <person name="Yang T."/>
            <person name="Liu R."/>
            <person name="Luo Y."/>
            <person name="Hu S."/>
            <person name="Wang D."/>
            <person name="Wang C."/>
            <person name="Pandey M.K."/>
            <person name="Ge S."/>
            <person name="Xu Q."/>
            <person name="Li N."/>
            <person name="Li G."/>
            <person name="Huang Y."/>
            <person name="Saxena R.K."/>
            <person name="Ji Y."/>
            <person name="Li M."/>
            <person name="Yan X."/>
            <person name="He Y."/>
            <person name="Liu Y."/>
            <person name="Wang X."/>
            <person name="Xiang C."/>
            <person name="Varshney R.K."/>
            <person name="Ding H."/>
            <person name="Gao S."/>
            <person name="Zong X."/>
        </authorList>
    </citation>
    <scope>NUCLEOTIDE SEQUENCE [LARGE SCALE GENOMIC DNA]</scope>
    <source>
        <strain evidence="2 3">cv. Zhongwan 6</strain>
    </source>
</reference>
<proteinExistence type="predicted"/>
<dbReference type="Gramene" id="Psat05G0844100-T5">
    <property type="protein sequence ID" value="KAI5414316.1"/>
    <property type="gene ID" value="KIW84_058441"/>
</dbReference>
<evidence type="ECO:0000313" key="2">
    <source>
        <dbReference type="EMBL" id="KAI5414316.1"/>
    </source>
</evidence>
<dbReference type="InterPro" id="IPR024481">
    <property type="entry name" value="Helicase_Sen1_N"/>
</dbReference>
<evidence type="ECO:0000313" key="3">
    <source>
        <dbReference type="Proteomes" id="UP001058974"/>
    </source>
</evidence>
<feature type="domain" description="Helicase Sen1 N-terminal" evidence="1">
    <location>
        <begin position="93"/>
        <end position="350"/>
    </location>
</feature>
<keyword evidence="3" id="KW-1185">Reference proteome</keyword>
<comment type="caution">
    <text evidence="2">The sequence shown here is derived from an EMBL/GenBank/DDBJ whole genome shotgun (WGS) entry which is preliminary data.</text>
</comment>
<dbReference type="EMBL" id="JAMSHJ010000005">
    <property type="protein sequence ID" value="KAI5414316.1"/>
    <property type="molecule type" value="Genomic_DNA"/>
</dbReference>
<evidence type="ECO:0000259" key="1">
    <source>
        <dbReference type="Pfam" id="PF12726"/>
    </source>
</evidence>